<dbReference type="CDD" id="cd15541">
    <property type="entry name" value="PHD_TIF1_like"/>
    <property type="match status" value="1"/>
</dbReference>
<feature type="compositionally biased region" description="Low complexity" evidence="10">
    <location>
        <begin position="1"/>
        <end position="16"/>
    </location>
</feature>
<dbReference type="InterPro" id="IPR019787">
    <property type="entry name" value="Znf_PHD-finger"/>
</dbReference>
<dbReference type="SMART" id="SM00249">
    <property type="entry name" value="PHD"/>
    <property type="match status" value="1"/>
</dbReference>
<dbReference type="PRINTS" id="PR00503">
    <property type="entry name" value="BROMODOMAIN"/>
</dbReference>
<dbReference type="InterPro" id="IPR019786">
    <property type="entry name" value="Zinc_finger_PHD-type_CS"/>
</dbReference>
<dbReference type="Pfam" id="PF00439">
    <property type="entry name" value="Bromodomain"/>
    <property type="match status" value="1"/>
</dbReference>
<evidence type="ECO:0000256" key="6">
    <source>
        <dbReference type="ARBA" id="ARBA00023117"/>
    </source>
</evidence>
<proteinExistence type="predicted"/>
<evidence type="ECO:0000259" key="11">
    <source>
        <dbReference type="PROSITE" id="PS50014"/>
    </source>
</evidence>
<dbReference type="GO" id="GO:0000785">
    <property type="term" value="C:chromatin"/>
    <property type="evidence" value="ECO:0007669"/>
    <property type="project" value="TreeGrafter"/>
</dbReference>
<dbReference type="AlphaFoldDB" id="A0A8K0NS56"/>
<evidence type="ECO:0000256" key="5">
    <source>
        <dbReference type="ARBA" id="ARBA00023054"/>
    </source>
</evidence>
<evidence type="ECO:0000256" key="3">
    <source>
        <dbReference type="ARBA" id="ARBA00022771"/>
    </source>
</evidence>
<evidence type="ECO:0000256" key="2">
    <source>
        <dbReference type="ARBA" id="ARBA00022723"/>
    </source>
</evidence>
<accession>A0A8K0NS56</accession>
<keyword evidence="3 9" id="KW-0863">Zinc-finger</keyword>
<dbReference type="EMBL" id="KZ308141">
    <property type="protein sequence ID" value="KAG8222695.1"/>
    <property type="molecule type" value="Genomic_DNA"/>
</dbReference>
<dbReference type="Gene3D" id="3.30.40.10">
    <property type="entry name" value="Zinc/RING finger domain, C3HC4 (zinc finger)"/>
    <property type="match status" value="1"/>
</dbReference>
<feature type="compositionally biased region" description="Acidic residues" evidence="10">
    <location>
        <begin position="783"/>
        <end position="799"/>
    </location>
</feature>
<protein>
    <submittedName>
        <fullName evidence="13">Uncharacterized protein</fullName>
    </submittedName>
</protein>
<evidence type="ECO:0000256" key="8">
    <source>
        <dbReference type="PROSITE-ProRule" id="PRU00035"/>
    </source>
</evidence>
<dbReference type="PANTHER" id="PTHR45915:SF6">
    <property type="entry name" value="E3 UBIQUITIN-PROTEIN LIGASE TRIM33"/>
    <property type="match status" value="1"/>
</dbReference>
<dbReference type="InterPro" id="IPR001487">
    <property type="entry name" value="Bromodomain"/>
</dbReference>
<evidence type="ECO:0000259" key="12">
    <source>
        <dbReference type="PROSITE" id="PS50016"/>
    </source>
</evidence>
<feature type="region of interest" description="Disordered" evidence="10">
    <location>
        <begin position="1"/>
        <end position="130"/>
    </location>
</feature>
<sequence length="812" mass="89247">MNSVPKVVLSSLGKVSVDGRPPVNVGSPLPSPSAPVTTASGSNQFVPMKTERSPPPVQPVHNYKSPSPNSQHLPAHQPIVTQVSPVHPHAPSLQHAQGRPSFPQTVTSFANSPKANSPQLTTSHSSSNVHQVAPVSMPNVHRQIPTTHCTTYQVIPSQPVLVNSNCPTNIPRMPQNYNHVYSQQVQQRLMYSQQQQQLQAQQLSRQHSVNLVTAAGTVYPIRGQTILTQQQVSSSTHPGHGGEIGDLNLKGLLTQAAPNVTVQHMHPRVLPQNSTLTTMAPNVQVPKPSFTMHHRFRQIVPQGTTQDNSAQPYPQPLLYQRPPPLIPVTSIARPCTLSPSYRTVAPNVVQHSWHIPQHGKSSQEPNVVASYINKRNAEVTDGLPFKITIRAPNNSQVSTPQHGNCSQDHSFTGSSVSMKNSDVSDFPPFKITLKAPINLQVSGPSSTGDSTKAYQVTSSAPENALRKNLAKGDDGKSLDEFCQDSVKDLMATIGCLDDSSNPARSRSANRNGSSIVENSLGVEVGSASTSDAVGSGVVSPSMEQQVHVDSSTGSPLVEHVVHSKKRRKIHKENHMKNNSNADGQSMDGKSPMRDDPNEDWCAVCMDGGELVCCDKCPKVYHIYCHIPPLKAFPGPSEAWQCLLCTSIDDILSTPLGPRQSTSSRGLCQRDLQLARRILLELYCHYEPSLAFRELPGAECEGYFEVIRRPMSLDIIRSKLDPDHVKHYKVLGEFVDDVRQVFSNAYTFNPEESQVFSDARALEEFFTDLLKKWLPVYLDEDEFDQADPSYDEEEDDDDEALFGSPPRRRHRSK</sequence>
<gene>
    <name evidence="13" type="ORF">J437_LFUL002752</name>
</gene>
<evidence type="ECO:0000256" key="4">
    <source>
        <dbReference type="ARBA" id="ARBA00022833"/>
    </source>
</evidence>
<feature type="compositionally biased region" description="Polar residues" evidence="10">
    <location>
        <begin position="541"/>
        <end position="554"/>
    </location>
</feature>
<comment type="caution">
    <text evidence="13">The sequence shown here is derived from an EMBL/GenBank/DDBJ whole genome shotgun (WGS) entry which is preliminary data.</text>
</comment>
<dbReference type="InterPro" id="IPR011011">
    <property type="entry name" value="Znf_FYVE_PHD"/>
</dbReference>
<evidence type="ECO:0000313" key="14">
    <source>
        <dbReference type="Proteomes" id="UP000792457"/>
    </source>
</evidence>
<keyword evidence="5" id="KW-0175">Coiled coil</keyword>
<dbReference type="InterPro" id="IPR036427">
    <property type="entry name" value="Bromodomain-like_sf"/>
</dbReference>
<feature type="region of interest" description="Disordered" evidence="10">
    <location>
        <begin position="783"/>
        <end position="812"/>
    </location>
</feature>
<evidence type="ECO:0000256" key="9">
    <source>
        <dbReference type="PROSITE-ProRule" id="PRU00146"/>
    </source>
</evidence>
<keyword evidence="14" id="KW-1185">Reference proteome</keyword>
<dbReference type="SUPFAM" id="SSF57903">
    <property type="entry name" value="FYVE/PHD zinc finger"/>
    <property type="match status" value="1"/>
</dbReference>
<keyword evidence="6 8" id="KW-0103">Bromodomain</keyword>
<dbReference type="GO" id="GO:0008270">
    <property type="term" value="F:zinc ion binding"/>
    <property type="evidence" value="ECO:0007669"/>
    <property type="project" value="UniProtKB-KW"/>
</dbReference>
<dbReference type="OrthoDB" id="1870062at2759"/>
<feature type="compositionally biased region" description="Polar residues" evidence="10">
    <location>
        <begin position="34"/>
        <end position="45"/>
    </location>
</feature>
<keyword evidence="7" id="KW-0539">Nucleus</keyword>
<evidence type="ECO:0000256" key="7">
    <source>
        <dbReference type="ARBA" id="ARBA00023242"/>
    </source>
</evidence>
<keyword evidence="4" id="KW-0862">Zinc</keyword>
<dbReference type="SUPFAM" id="SSF47370">
    <property type="entry name" value="Bromodomain"/>
    <property type="match status" value="1"/>
</dbReference>
<name>A0A8K0NS56_LADFU</name>
<feature type="region of interest" description="Disordered" evidence="10">
    <location>
        <begin position="526"/>
        <end position="592"/>
    </location>
</feature>
<dbReference type="PROSITE" id="PS50014">
    <property type="entry name" value="BROMODOMAIN_2"/>
    <property type="match status" value="1"/>
</dbReference>
<keyword evidence="2" id="KW-0479">Metal-binding</keyword>
<dbReference type="SMART" id="SM00297">
    <property type="entry name" value="BROMO"/>
    <property type="match status" value="1"/>
</dbReference>
<feature type="domain" description="Bromo" evidence="11">
    <location>
        <begin position="702"/>
        <end position="755"/>
    </location>
</feature>
<dbReference type="GO" id="GO:0005634">
    <property type="term" value="C:nucleus"/>
    <property type="evidence" value="ECO:0007669"/>
    <property type="project" value="UniProtKB-SubCell"/>
</dbReference>
<dbReference type="Pfam" id="PF00628">
    <property type="entry name" value="PHD"/>
    <property type="match status" value="1"/>
</dbReference>
<dbReference type="PROSITE" id="PS01359">
    <property type="entry name" value="ZF_PHD_1"/>
    <property type="match status" value="1"/>
</dbReference>
<dbReference type="PANTHER" id="PTHR45915">
    <property type="entry name" value="TRANSCRIPTION INTERMEDIARY FACTOR"/>
    <property type="match status" value="1"/>
</dbReference>
<feature type="compositionally biased region" description="Polar residues" evidence="10">
    <location>
        <begin position="102"/>
        <end position="130"/>
    </location>
</feature>
<comment type="subcellular location">
    <subcellularLocation>
        <location evidence="1">Nucleus</location>
    </subcellularLocation>
</comment>
<evidence type="ECO:0000256" key="10">
    <source>
        <dbReference type="SAM" id="MobiDB-lite"/>
    </source>
</evidence>
<reference evidence="13" key="1">
    <citation type="submission" date="2013-04" db="EMBL/GenBank/DDBJ databases">
        <authorList>
            <person name="Qu J."/>
            <person name="Murali S.C."/>
            <person name="Bandaranaike D."/>
            <person name="Bellair M."/>
            <person name="Blankenburg K."/>
            <person name="Chao H."/>
            <person name="Dinh H."/>
            <person name="Doddapaneni H."/>
            <person name="Downs B."/>
            <person name="Dugan-Rocha S."/>
            <person name="Elkadiri S."/>
            <person name="Gnanaolivu R.D."/>
            <person name="Hernandez B."/>
            <person name="Javaid M."/>
            <person name="Jayaseelan J.C."/>
            <person name="Lee S."/>
            <person name="Li M."/>
            <person name="Ming W."/>
            <person name="Munidasa M."/>
            <person name="Muniz J."/>
            <person name="Nguyen L."/>
            <person name="Ongeri F."/>
            <person name="Osuji N."/>
            <person name="Pu L.-L."/>
            <person name="Puazo M."/>
            <person name="Qu C."/>
            <person name="Quiroz J."/>
            <person name="Raj R."/>
            <person name="Weissenberger G."/>
            <person name="Xin Y."/>
            <person name="Zou X."/>
            <person name="Han Y."/>
            <person name="Richards S."/>
            <person name="Worley K."/>
            <person name="Muzny D."/>
            <person name="Gibbs R."/>
        </authorList>
    </citation>
    <scope>NUCLEOTIDE SEQUENCE</scope>
    <source>
        <strain evidence="13">Sampled in the wild</strain>
    </source>
</reference>
<evidence type="ECO:0000313" key="13">
    <source>
        <dbReference type="EMBL" id="KAG8222695.1"/>
    </source>
</evidence>
<feature type="compositionally biased region" description="Basic residues" evidence="10">
    <location>
        <begin position="562"/>
        <end position="573"/>
    </location>
</feature>
<reference evidence="13" key="2">
    <citation type="submission" date="2017-10" db="EMBL/GenBank/DDBJ databases">
        <title>Ladona fulva Genome sequencing and assembly.</title>
        <authorList>
            <person name="Murali S."/>
            <person name="Richards S."/>
            <person name="Bandaranaike D."/>
            <person name="Bellair M."/>
            <person name="Blankenburg K."/>
            <person name="Chao H."/>
            <person name="Dinh H."/>
            <person name="Doddapaneni H."/>
            <person name="Dugan-Rocha S."/>
            <person name="Elkadiri S."/>
            <person name="Gnanaolivu R."/>
            <person name="Hernandez B."/>
            <person name="Skinner E."/>
            <person name="Javaid M."/>
            <person name="Lee S."/>
            <person name="Li M."/>
            <person name="Ming W."/>
            <person name="Munidasa M."/>
            <person name="Muniz J."/>
            <person name="Nguyen L."/>
            <person name="Hughes D."/>
            <person name="Osuji N."/>
            <person name="Pu L.-L."/>
            <person name="Puazo M."/>
            <person name="Qu C."/>
            <person name="Quiroz J."/>
            <person name="Raj R."/>
            <person name="Weissenberger G."/>
            <person name="Xin Y."/>
            <person name="Zou X."/>
            <person name="Han Y."/>
            <person name="Worley K."/>
            <person name="Muzny D."/>
            <person name="Gibbs R."/>
        </authorList>
    </citation>
    <scope>NUCLEOTIDE SEQUENCE</scope>
    <source>
        <strain evidence="13">Sampled in the wild</strain>
    </source>
</reference>
<organism evidence="13 14">
    <name type="scientific">Ladona fulva</name>
    <name type="common">Scarce chaser dragonfly</name>
    <name type="synonym">Libellula fulva</name>
    <dbReference type="NCBI Taxonomy" id="123851"/>
    <lineage>
        <taxon>Eukaryota</taxon>
        <taxon>Metazoa</taxon>
        <taxon>Ecdysozoa</taxon>
        <taxon>Arthropoda</taxon>
        <taxon>Hexapoda</taxon>
        <taxon>Insecta</taxon>
        <taxon>Pterygota</taxon>
        <taxon>Palaeoptera</taxon>
        <taxon>Odonata</taxon>
        <taxon>Epiprocta</taxon>
        <taxon>Anisoptera</taxon>
        <taxon>Libelluloidea</taxon>
        <taxon>Libellulidae</taxon>
        <taxon>Ladona</taxon>
    </lineage>
</organism>
<evidence type="ECO:0000256" key="1">
    <source>
        <dbReference type="ARBA" id="ARBA00004123"/>
    </source>
</evidence>
<dbReference type="Gene3D" id="1.20.920.10">
    <property type="entry name" value="Bromodomain-like"/>
    <property type="match status" value="1"/>
</dbReference>
<dbReference type="Proteomes" id="UP000792457">
    <property type="component" value="Unassembled WGS sequence"/>
</dbReference>
<dbReference type="InterPro" id="IPR001965">
    <property type="entry name" value="Znf_PHD"/>
</dbReference>
<dbReference type="InterPro" id="IPR013083">
    <property type="entry name" value="Znf_RING/FYVE/PHD"/>
</dbReference>
<feature type="domain" description="PHD-type" evidence="12">
    <location>
        <begin position="598"/>
        <end position="647"/>
    </location>
</feature>
<dbReference type="PROSITE" id="PS50016">
    <property type="entry name" value="ZF_PHD_2"/>
    <property type="match status" value="1"/>
</dbReference>